<feature type="transmembrane region" description="Helical" evidence="1">
    <location>
        <begin position="17"/>
        <end position="34"/>
    </location>
</feature>
<dbReference type="RefSeq" id="WP_088027724.1">
    <property type="nucleotide sequence ID" value="NZ_FWZD01000033.1"/>
</dbReference>
<name>A0A1Y5Z279_9BACI</name>
<sequence>MKQEQIDKEIKKTKKKVLLALLVIPIIVIAFIYWKFFSLQGLPHGELIRTVKSPDENYIIKTYIHDGGSLSRDAVRGELIDLRKNSSKNIYWNYPDKNPTIEWLDNNKVKIGDQTLDISKHETYDWRDHK</sequence>
<dbReference type="Proteomes" id="UP000194439">
    <property type="component" value="Unassembled WGS sequence"/>
</dbReference>
<organism evidence="2 3">
    <name type="scientific">Bacillus mobilis</name>
    <dbReference type="NCBI Taxonomy" id="2026190"/>
    <lineage>
        <taxon>Bacteria</taxon>
        <taxon>Bacillati</taxon>
        <taxon>Bacillota</taxon>
        <taxon>Bacilli</taxon>
        <taxon>Bacillales</taxon>
        <taxon>Bacillaceae</taxon>
        <taxon>Bacillus</taxon>
        <taxon>Bacillus cereus group</taxon>
    </lineage>
</organism>
<keyword evidence="1" id="KW-0812">Transmembrane</keyword>
<dbReference type="AlphaFoldDB" id="A0A1Y5Z279"/>
<reference evidence="3" key="1">
    <citation type="submission" date="2017-04" db="EMBL/GenBank/DDBJ databases">
        <authorList>
            <person name="Criscuolo A."/>
        </authorList>
    </citation>
    <scope>NUCLEOTIDE SEQUENCE [LARGE SCALE GENOMIC DNA]</scope>
</reference>
<keyword evidence="1" id="KW-0472">Membrane</keyword>
<accession>A0A1Y5Z279</accession>
<dbReference type="InterPro" id="IPR035406">
    <property type="entry name" value="DUF5412"/>
</dbReference>
<evidence type="ECO:0008006" key="4">
    <source>
        <dbReference type="Google" id="ProtNLM"/>
    </source>
</evidence>
<evidence type="ECO:0000313" key="2">
    <source>
        <dbReference type="EMBL" id="SMD77777.1"/>
    </source>
</evidence>
<protein>
    <recommendedName>
        <fullName evidence="4">DUF5412 domain-containing protein</fullName>
    </recommendedName>
</protein>
<evidence type="ECO:0000256" key="1">
    <source>
        <dbReference type="SAM" id="Phobius"/>
    </source>
</evidence>
<gene>
    <name evidence="2" type="ORF">BACERE00185_00953</name>
</gene>
<evidence type="ECO:0000313" key="3">
    <source>
        <dbReference type="Proteomes" id="UP000194439"/>
    </source>
</evidence>
<keyword evidence="1" id="KW-1133">Transmembrane helix</keyword>
<dbReference type="Pfam" id="PF17428">
    <property type="entry name" value="DUF5412"/>
    <property type="match status" value="1"/>
</dbReference>
<dbReference type="EMBL" id="FWZD01000033">
    <property type="protein sequence ID" value="SMD77777.1"/>
    <property type="molecule type" value="Genomic_DNA"/>
</dbReference>
<proteinExistence type="predicted"/>